<evidence type="ECO:0000313" key="3">
    <source>
        <dbReference type="Proteomes" id="UP000319335"/>
    </source>
</evidence>
<keyword evidence="3" id="KW-1185">Reference proteome</keyword>
<keyword evidence="1" id="KW-0812">Transmembrane</keyword>
<organism evidence="2 3">
    <name type="scientific">Methanolobus vulcani</name>
    <dbReference type="NCBI Taxonomy" id="38026"/>
    <lineage>
        <taxon>Archaea</taxon>
        <taxon>Methanobacteriati</taxon>
        <taxon>Methanobacteriota</taxon>
        <taxon>Stenosarchaea group</taxon>
        <taxon>Methanomicrobia</taxon>
        <taxon>Methanosarcinales</taxon>
        <taxon>Methanosarcinaceae</taxon>
        <taxon>Methanolobus</taxon>
    </lineage>
</organism>
<dbReference type="RefSeq" id="WP_154808199.1">
    <property type="nucleotide sequence ID" value="NZ_VIAQ01000001.1"/>
</dbReference>
<evidence type="ECO:0000256" key="1">
    <source>
        <dbReference type="SAM" id="Phobius"/>
    </source>
</evidence>
<keyword evidence="1" id="KW-0472">Membrane</keyword>
<dbReference type="Proteomes" id="UP000319335">
    <property type="component" value="Unassembled WGS sequence"/>
</dbReference>
<comment type="caution">
    <text evidence="2">The sequence shown here is derived from an EMBL/GenBank/DDBJ whole genome shotgun (WGS) entry which is preliminary data.</text>
</comment>
<keyword evidence="1" id="KW-1133">Transmembrane helix</keyword>
<evidence type="ECO:0000313" key="2">
    <source>
        <dbReference type="EMBL" id="TQD29536.1"/>
    </source>
</evidence>
<reference evidence="2 3" key="1">
    <citation type="submission" date="2019-06" db="EMBL/GenBank/DDBJ databases">
        <title>Draft genome sequence of Methanolobus vulcani B1d.</title>
        <authorList>
            <person name="Creighbaum A.J."/>
            <person name="Ticak T."/>
            <person name="Hariraju D."/>
            <person name="Arivett B.A."/>
            <person name="Ferguson D.J.Jr."/>
        </authorList>
    </citation>
    <scope>NUCLEOTIDE SEQUENCE [LARGE SCALE GENOMIC DNA]</scope>
    <source>
        <strain evidence="2 3">B1d</strain>
    </source>
</reference>
<feature type="transmembrane region" description="Helical" evidence="1">
    <location>
        <begin position="12"/>
        <end position="37"/>
    </location>
</feature>
<proteinExistence type="predicted"/>
<evidence type="ECO:0008006" key="4">
    <source>
        <dbReference type="Google" id="ProtNLM"/>
    </source>
</evidence>
<dbReference type="AlphaFoldDB" id="A0A7Z8KRQ1"/>
<dbReference type="InterPro" id="IPR055713">
    <property type="entry name" value="DUF7289"/>
</dbReference>
<dbReference type="Pfam" id="PF23960">
    <property type="entry name" value="DUF7289"/>
    <property type="match status" value="1"/>
</dbReference>
<accession>A0A7Z8KRQ1</accession>
<dbReference type="EMBL" id="VIAQ01000001">
    <property type="protein sequence ID" value="TQD29536.1"/>
    <property type="molecule type" value="Genomic_DNA"/>
</dbReference>
<name>A0A7Z8KRQ1_9EURY</name>
<protein>
    <recommendedName>
        <fullName evidence="4">Archaeal Type IV pilin N-terminal domain-containing protein</fullName>
    </recommendedName>
</protein>
<gene>
    <name evidence="2" type="ORF">FKV42_00020</name>
</gene>
<sequence length="413" mass="46203">MKICSFFEDDNAVSTVVTAILIMAVIITFLSAINAYYLPSLAADHEIHHMQDVRNSFVELSSMITSGNPSSRVFIPLGDGGLPYISSVSSSGIITISPDGSSFNIFMEGAHSIEEQEYEIDENKSVIEQIDHVSTLSMQTDTFITNNYSVSVDENNSISVAFLNCSEVFVTTLKNGTIVFNETVLNNSYYNVTTHPNTVNLLNLDLLNPRYQFSEILSETSRPFNLTFVVGINYITATGQKNPPKTGRFHIKYDMLLDPFDINISSKCGYLRYTASNNQWLDQEYIFENGAVILKQGGNSTMRSNPFFDYNNNKVTLLLYNITGDRKSVGGNGVSIVNVLLGDENKIEYRNVSNFSIVMNTEYEEAWVNYFQMQGANVTSQNESLNIAFNKNRYNNSSDITIIMNDINVIQSS</sequence>
<dbReference type="OrthoDB" id="117273at2157"/>